<keyword evidence="2" id="KW-1185">Reference proteome</keyword>
<organism evidence="1 2">
    <name type="scientific">Cellulomonas cellasea</name>
    <dbReference type="NCBI Taxonomy" id="43670"/>
    <lineage>
        <taxon>Bacteria</taxon>
        <taxon>Bacillati</taxon>
        <taxon>Actinomycetota</taxon>
        <taxon>Actinomycetes</taxon>
        <taxon>Micrococcales</taxon>
        <taxon>Cellulomonadaceae</taxon>
        <taxon>Cellulomonas</taxon>
    </lineage>
</organism>
<sequence>MTGTWTVQRATHLDPRSPFVLDTHELGRRPGSMRTVQRTVPAPEDLGTDVIGIPAGSDLELDLRLEAVMEGVLVSGSVRGQAVGECVRCLEEVVEDVDVTLQELYVYPDRAAVALEDGDDDEDVRELEGDLVDLEPALRDTVVPVLPFQPLCGPDCPGLCSECGARLADDPDHTHEILDPRWAALGGLTSTQDDTKES</sequence>
<dbReference type="RefSeq" id="WP_174774707.1">
    <property type="nucleotide sequence ID" value="NZ_BJLR01000030.1"/>
</dbReference>
<dbReference type="InterPro" id="IPR003772">
    <property type="entry name" value="YceD"/>
</dbReference>
<dbReference type="PANTHER" id="PTHR34374">
    <property type="entry name" value="LARGE RIBOSOMAL RNA SUBUNIT ACCUMULATION PROTEIN YCED HOMOLOG 1, CHLOROPLASTIC"/>
    <property type="match status" value="1"/>
</dbReference>
<dbReference type="EMBL" id="BJLR01000030">
    <property type="protein sequence ID" value="GEA89363.1"/>
    <property type="molecule type" value="Genomic_DNA"/>
</dbReference>
<evidence type="ECO:0008006" key="3">
    <source>
        <dbReference type="Google" id="ProtNLM"/>
    </source>
</evidence>
<reference evidence="1" key="1">
    <citation type="submission" date="2019-06" db="EMBL/GenBank/DDBJ databases">
        <title>Whole genome shotgun sequence of Cellulomonas cellasea NBRC 3753.</title>
        <authorList>
            <person name="Hosoyama A."/>
            <person name="Uohara A."/>
            <person name="Ohji S."/>
            <person name="Ichikawa N."/>
        </authorList>
    </citation>
    <scope>NUCLEOTIDE SEQUENCE [LARGE SCALE GENOMIC DNA]</scope>
    <source>
        <strain evidence="1">NBRC 3753</strain>
    </source>
</reference>
<dbReference type="PANTHER" id="PTHR34374:SF1">
    <property type="entry name" value="LARGE RIBOSOMAL RNA SUBUNIT ACCUMULATION PROTEIN YCED HOMOLOG 1, CHLOROPLASTIC"/>
    <property type="match status" value="1"/>
</dbReference>
<dbReference type="Pfam" id="PF02620">
    <property type="entry name" value="YceD"/>
    <property type="match status" value="1"/>
</dbReference>
<name>A0A4Y3KZ15_9CELL</name>
<accession>A0A4Y3KZ15</accession>
<dbReference type="Proteomes" id="UP000317046">
    <property type="component" value="Unassembled WGS sequence"/>
</dbReference>
<evidence type="ECO:0000313" key="2">
    <source>
        <dbReference type="Proteomes" id="UP000317046"/>
    </source>
</evidence>
<evidence type="ECO:0000313" key="1">
    <source>
        <dbReference type="EMBL" id="GEA89363.1"/>
    </source>
</evidence>
<protein>
    <recommendedName>
        <fullName evidence="3">Metal-binding protein</fullName>
    </recommendedName>
</protein>
<comment type="caution">
    <text evidence="1">The sequence shown here is derived from an EMBL/GenBank/DDBJ whole genome shotgun (WGS) entry which is preliminary data.</text>
</comment>
<gene>
    <name evidence="1" type="ORF">CCE01nite_33120</name>
</gene>
<dbReference type="AlphaFoldDB" id="A0A4Y3KZ15"/>
<proteinExistence type="predicted"/>